<evidence type="ECO:0000313" key="2">
    <source>
        <dbReference type="Proteomes" id="UP000188320"/>
    </source>
</evidence>
<dbReference type="AlphaFoldDB" id="A0A1R1PSL0"/>
<evidence type="ECO:0000313" key="1">
    <source>
        <dbReference type="EMBL" id="OMH83934.1"/>
    </source>
</evidence>
<proteinExistence type="predicted"/>
<dbReference type="Proteomes" id="UP000188320">
    <property type="component" value="Unassembled WGS sequence"/>
</dbReference>
<comment type="caution">
    <text evidence="1">The sequence shown here is derived from an EMBL/GenBank/DDBJ whole genome shotgun (WGS) entry which is preliminary data.</text>
</comment>
<sequence>MAFAHHEVTGLSFRLYFSQGKRFAGITWFIVVVQVVPCSSNDIPSSILGPPLIYLMNHVWRTILHVAFWLNVFKLAILR</sequence>
<gene>
    <name evidence="1" type="ORF">AX774_g2555</name>
</gene>
<protein>
    <submittedName>
        <fullName evidence="1">Uncharacterized protein</fullName>
    </submittedName>
</protein>
<dbReference type="EMBL" id="LSSK01000283">
    <property type="protein sequence ID" value="OMH83934.1"/>
    <property type="molecule type" value="Genomic_DNA"/>
</dbReference>
<reference evidence="2" key="1">
    <citation type="submission" date="2017-01" db="EMBL/GenBank/DDBJ databases">
        <authorList>
            <person name="Wang Y."/>
            <person name="White M."/>
            <person name="Kvist S."/>
            <person name="Moncalvo J.-M."/>
        </authorList>
    </citation>
    <scope>NUCLEOTIDE SEQUENCE [LARGE SCALE GENOMIC DNA]</scope>
    <source>
        <strain evidence="2">COL-18-3</strain>
    </source>
</reference>
<accession>A0A1R1PSL0</accession>
<name>A0A1R1PSL0_ZANCU</name>
<keyword evidence="2" id="KW-1185">Reference proteome</keyword>
<organism evidence="1 2">
    <name type="scientific">Zancudomyces culisetae</name>
    <name type="common">Gut fungus</name>
    <name type="synonym">Smittium culisetae</name>
    <dbReference type="NCBI Taxonomy" id="1213189"/>
    <lineage>
        <taxon>Eukaryota</taxon>
        <taxon>Fungi</taxon>
        <taxon>Fungi incertae sedis</taxon>
        <taxon>Zoopagomycota</taxon>
        <taxon>Kickxellomycotina</taxon>
        <taxon>Harpellomycetes</taxon>
        <taxon>Harpellales</taxon>
        <taxon>Legeriomycetaceae</taxon>
        <taxon>Zancudomyces</taxon>
    </lineage>
</organism>